<dbReference type="GeneID" id="25267060"/>
<evidence type="ECO:0000313" key="5">
    <source>
        <dbReference type="Proteomes" id="UP000027361"/>
    </source>
</evidence>
<accession>A0A066VLS6</accession>
<keyword evidence="5" id="KW-1185">Reference proteome</keyword>
<dbReference type="PANTHER" id="PTHR43103">
    <property type="entry name" value="NUCLEOSIDE-DIPHOSPHATE-SUGAR EPIMERASE"/>
    <property type="match status" value="1"/>
</dbReference>
<dbReference type="AlphaFoldDB" id="A0A066VLS6"/>
<dbReference type="InterPro" id="IPR036291">
    <property type="entry name" value="NAD(P)-bd_dom_sf"/>
</dbReference>
<dbReference type="InterPro" id="IPR001509">
    <property type="entry name" value="Epimerase_deHydtase"/>
</dbReference>
<dbReference type="Gene3D" id="3.90.25.10">
    <property type="entry name" value="UDP-galactose 4-epimerase, domain 1"/>
    <property type="match status" value="1"/>
</dbReference>
<sequence>MSRTETILITGAGGWLGSLLGPAIASLEPEKCFKFILADVHEPKHPADLTSEDEVERLFQTEMGRPDAVFAMHGPIRYVYVSATAVYGQPLPEVVLPMTACFPFGAYGTAKFMCEQLVTEYSRKGWIDGISVRPPTVVVRPGPPSRASSAFVSGIIREPLHGQQAICPVGSGMDDTETLKGTRVWVASSGITVRNIARAMKVDTSNMNAHSRAVELPGFTISLFEQIEALRQVAGHEAVSRIRFEPDETCRRLVTSWPASFDNSYALSMGFEVDTEGFIGCIMEYKAQYVA</sequence>
<dbReference type="HOGENOM" id="CLU_007383_19_0_1"/>
<dbReference type="Pfam" id="PF01370">
    <property type="entry name" value="Epimerase"/>
    <property type="match status" value="1"/>
</dbReference>
<comment type="caution">
    <text evidence="4">The sequence shown here is derived from an EMBL/GenBank/DDBJ whole genome shotgun (WGS) entry which is preliminary data.</text>
</comment>
<organism evidence="4 5">
    <name type="scientific">Tilletiaria anomala (strain ATCC 24038 / CBS 436.72 / UBC 951)</name>
    <dbReference type="NCBI Taxonomy" id="1037660"/>
    <lineage>
        <taxon>Eukaryota</taxon>
        <taxon>Fungi</taxon>
        <taxon>Dikarya</taxon>
        <taxon>Basidiomycota</taxon>
        <taxon>Ustilaginomycotina</taxon>
        <taxon>Exobasidiomycetes</taxon>
        <taxon>Georgefischeriales</taxon>
        <taxon>Tilletiariaceae</taxon>
        <taxon>Tilletiaria</taxon>
    </lineage>
</organism>
<dbReference type="SUPFAM" id="SSF51735">
    <property type="entry name" value="NAD(P)-binding Rossmann-fold domains"/>
    <property type="match status" value="1"/>
</dbReference>
<evidence type="ECO:0000256" key="1">
    <source>
        <dbReference type="ARBA" id="ARBA00022857"/>
    </source>
</evidence>
<gene>
    <name evidence="4" type="ORF">K437DRAFT_291414</name>
</gene>
<keyword evidence="1" id="KW-0521">NADP</keyword>
<dbReference type="Proteomes" id="UP000027361">
    <property type="component" value="Unassembled WGS sequence"/>
</dbReference>
<evidence type="ECO:0000313" key="4">
    <source>
        <dbReference type="EMBL" id="KDN41233.1"/>
    </source>
</evidence>
<dbReference type="PANTHER" id="PTHR43103:SF3">
    <property type="entry name" value="ADP-L-GLYCERO-D-MANNO-HEPTOSE-6-EPIMERASE"/>
    <property type="match status" value="1"/>
</dbReference>
<dbReference type="Gene3D" id="3.40.50.720">
    <property type="entry name" value="NAD(P)-binding Rossmann-like Domain"/>
    <property type="match status" value="2"/>
</dbReference>
<protein>
    <submittedName>
        <fullName evidence="4">NAD(P)-binding protein</fullName>
    </submittedName>
</protein>
<dbReference type="RefSeq" id="XP_013241644.1">
    <property type="nucleotide sequence ID" value="XM_013386190.1"/>
</dbReference>
<reference evidence="4 5" key="1">
    <citation type="submission" date="2014-05" db="EMBL/GenBank/DDBJ databases">
        <title>Draft genome sequence of a rare smut relative, Tilletiaria anomala UBC 951.</title>
        <authorList>
            <consortium name="DOE Joint Genome Institute"/>
            <person name="Toome M."/>
            <person name="Kuo A."/>
            <person name="Henrissat B."/>
            <person name="Lipzen A."/>
            <person name="Tritt A."/>
            <person name="Yoshinaga Y."/>
            <person name="Zane M."/>
            <person name="Barry K."/>
            <person name="Grigoriev I.V."/>
            <person name="Spatafora J.W."/>
            <person name="Aimea M.C."/>
        </authorList>
    </citation>
    <scope>NUCLEOTIDE SEQUENCE [LARGE SCALE GENOMIC DNA]</scope>
    <source>
        <strain evidence="4 5">UBC 951</strain>
    </source>
</reference>
<keyword evidence="2" id="KW-0119">Carbohydrate metabolism</keyword>
<feature type="domain" description="NAD-dependent epimerase/dehydratase" evidence="3">
    <location>
        <begin position="73"/>
        <end position="172"/>
    </location>
</feature>
<dbReference type="OMA" id="FGHFRQV"/>
<evidence type="ECO:0000259" key="3">
    <source>
        <dbReference type="Pfam" id="PF01370"/>
    </source>
</evidence>
<dbReference type="InParanoid" id="A0A066VLS6"/>
<dbReference type="EMBL" id="JMSN01000082">
    <property type="protein sequence ID" value="KDN41233.1"/>
    <property type="molecule type" value="Genomic_DNA"/>
</dbReference>
<proteinExistence type="predicted"/>
<dbReference type="STRING" id="1037660.A0A066VLS6"/>
<name>A0A066VLS6_TILAU</name>
<evidence type="ECO:0000256" key="2">
    <source>
        <dbReference type="ARBA" id="ARBA00023277"/>
    </source>
</evidence>
<dbReference type="OrthoDB" id="16464at2759"/>